<dbReference type="InterPro" id="IPR005181">
    <property type="entry name" value="SASA"/>
</dbReference>
<keyword evidence="2" id="KW-0472">Membrane</keyword>
<organism evidence="4 5">
    <name type="scientific">Fragilariopsis cylindrus CCMP1102</name>
    <dbReference type="NCBI Taxonomy" id="635003"/>
    <lineage>
        <taxon>Eukaryota</taxon>
        <taxon>Sar</taxon>
        <taxon>Stramenopiles</taxon>
        <taxon>Ochrophyta</taxon>
        <taxon>Bacillariophyta</taxon>
        <taxon>Bacillariophyceae</taxon>
        <taxon>Bacillariophycidae</taxon>
        <taxon>Bacillariales</taxon>
        <taxon>Bacillariaceae</taxon>
        <taxon>Fragilariopsis</taxon>
    </lineage>
</organism>
<keyword evidence="1" id="KW-0378">Hydrolase</keyword>
<keyword evidence="2" id="KW-1133">Transmembrane helix</keyword>
<feature type="domain" description="Sialate O-acetylesterase" evidence="3">
    <location>
        <begin position="313"/>
        <end position="417"/>
    </location>
</feature>
<keyword evidence="2" id="KW-0812">Transmembrane</keyword>
<sequence length="484" mass="55119">MGENGNNDDYDWFSLKENGKYDHDFSIEDLEDDDTTVEMALSDIDGIHSLKKHPQVTRLQHEKKVALYVALGFLVAIGLGLIPLSWKNKQHNDEEDAFVGNALKLLGENHHMISCSENNSEKISLDEWLDQDMQDITTLCDPEFHGQSKKAAPSETTHVKVFIMMGESNMVGAGLVHGDVDGTLEYTVSKKKRFAHLIDNHDENNNISNNGEILWNTRDDVRYVAVRDDFQVYEDRWLSVDNERNYFGIEQQFGYVMGEMLNEPVLIIKSASGRNTLGGDILPPRSRQYEKDGFVYPGYGESPQRWRNGEYPIENNWQAGMMYDESVANIRKVLHNINKYYPGASTYEISGFVWWQGNSDRRIDAYVEKYEENLTRLIQSLQFDFRSPDAKFVTATLGQNGYDMNGNTKLIFDSQMNISSHENYPGFTGSVATVDTRSSWRGPFQPGHIDDHEYKDGPHYGNNAETFLEVGNAVGLAMARLLLE</sequence>
<dbReference type="EMBL" id="KV784353">
    <property type="protein sequence ID" value="OEU22534.1"/>
    <property type="molecule type" value="Genomic_DNA"/>
</dbReference>
<name>A0A1E7FWN3_9STRA</name>
<proteinExistence type="predicted"/>
<accession>A0A1E7FWN3</accession>
<keyword evidence="5" id="KW-1185">Reference proteome</keyword>
<evidence type="ECO:0000256" key="1">
    <source>
        <dbReference type="ARBA" id="ARBA00022801"/>
    </source>
</evidence>
<evidence type="ECO:0000313" key="5">
    <source>
        <dbReference type="Proteomes" id="UP000095751"/>
    </source>
</evidence>
<reference evidence="4 5" key="1">
    <citation type="submission" date="2016-09" db="EMBL/GenBank/DDBJ databases">
        <title>Extensive genetic diversity and differential bi-allelic expression allows diatom success in the polar Southern Ocean.</title>
        <authorList>
            <consortium name="DOE Joint Genome Institute"/>
            <person name="Mock T."/>
            <person name="Otillar R.P."/>
            <person name="Strauss J."/>
            <person name="Dupont C."/>
            <person name="Frickenhaus S."/>
            <person name="Maumus F."/>
            <person name="Mcmullan M."/>
            <person name="Sanges R."/>
            <person name="Schmutz J."/>
            <person name="Toseland A."/>
            <person name="Valas R."/>
            <person name="Veluchamy A."/>
            <person name="Ward B.J."/>
            <person name="Allen A."/>
            <person name="Barry K."/>
            <person name="Falciatore A."/>
            <person name="Ferrante M."/>
            <person name="Fortunato A.E."/>
            <person name="Gloeckner G."/>
            <person name="Gruber A."/>
            <person name="Hipkin R."/>
            <person name="Janech M."/>
            <person name="Kroth P."/>
            <person name="Leese F."/>
            <person name="Lindquist E."/>
            <person name="Lyon B.R."/>
            <person name="Martin J."/>
            <person name="Mayer C."/>
            <person name="Parker M."/>
            <person name="Quesneville H."/>
            <person name="Raymond J."/>
            <person name="Uhlig C."/>
            <person name="Valentin K.U."/>
            <person name="Worden A.Z."/>
            <person name="Armbrust E.V."/>
            <person name="Bowler C."/>
            <person name="Green B."/>
            <person name="Moulton V."/>
            <person name="Van Oosterhout C."/>
            <person name="Grigoriev I."/>
        </authorList>
    </citation>
    <scope>NUCLEOTIDE SEQUENCE [LARGE SCALE GENOMIC DNA]</scope>
    <source>
        <strain evidence="4 5">CCMP1102</strain>
    </source>
</reference>
<feature type="transmembrane region" description="Helical" evidence="2">
    <location>
        <begin position="65"/>
        <end position="86"/>
    </location>
</feature>
<dbReference type="PANTHER" id="PTHR31988:SF19">
    <property type="entry name" value="9-O-ACETYL-N-ACETYLNEURAMINIC ACID DEACETYLASE-RELATED"/>
    <property type="match status" value="1"/>
</dbReference>
<dbReference type="AlphaFoldDB" id="A0A1E7FWN3"/>
<evidence type="ECO:0000256" key="2">
    <source>
        <dbReference type="SAM" id="Phobius"/>
    </source>
</evidence>
<dbReference type="KEGG" id="fcy:FRACYDRAFT_232692"/>
<dbReference type="InterPro" id="IPR036514">
    <property type="entry name" value="SGNH_hydro_sf"/>
</dbReference>
<dbReference type="PANTHER" id="PTHR31988">
    <property type="entry name" value="ESTERASE, PUTATIVE (DUF303)-RELATED"/>
    <property type="match status" value="1"/>
</dbReference>
<dbReference type="Proteomes" id="UP000095751">
    <property type="component" value="Unassembled WGS sequence"/>
</dbReference>
<dbReference type="InParanoid" id="A0A1E7FWN3"/>
<dbReference type="GO" id="GO:0016787">
    <property type="term" value="F:hydrolase activity"/>
    <property type="evidence" value="ECO:0007669"/>
    <property type="project" value="UniProtKB-KW"/>
</dbReference>
<dbReference type="SUPFAM" id="SSF52266">
    <property type="entry name" value="SGNH hydrolase"/>
    <property type="match status" value="1"/>
</dbReference>
<dbReference type="Gene3D" id="3.40.50.1110">
    <property type="entry name" value="SGNH hydrolase"/>
    <property type="match status" value="1"/>
</dbReference>
<evidence type="ECO:0000313" key="4">
    <source>
        <dbReference type="EMBL" id="OEU22534.1"/>
    </source>
</evidence>
<evidence type="ECO:0000259" key="3">
    <source>
        <dbReference type="Pfam" id="PF03629"/>
    </source>
</evidence>
<dbReference type="InterPro" id="IPR052940">
    <property type="entry name" value="Carb_Esterase_6"/>
</dbReference>
<gene>
    <name evidence="4" type="ORF">FRACYDRAFT_232692</name>
</gene>
<protein>
    <recommendedName>
        <fullName evidence="3">Sialate O-acetylesterase domain-containing protein</fullName>
    </recommendedName>
</protein>
<dbReference type="Pfam" id="PF03629">
    <property type="entry name" value="SASA"/>
    <property type="match status" value="1"/>
</dbReference>
<dbReference type="OrthoDB" id="40488at2759"/>